<gene>
    <name evidence="1" type="ORF">Scep_019585</name>
</gene>
<dbReference type="Proteomes" id="UP001419268">
    <property type="component" value="Unassembled WGS sequence"/>
</dbReference>
<organism evidence="1 2">
    <name type="scientific">Stephania cephalantha</name>
    <dbReference type="NCBI Taxonomy" id="152367"/>
    <lineage>
        <taxon>Eukaryota</taxon>
        <taxon>Viridiplantae</taxon>
        <taxon>Streptophyta</taxon>
        <taxon>Embryophyta</taxon>
        <taxon>Tracheophyta</taxon>
        <taxon>Spermatophyta</taxon>
        <taxon>Magnoliopsida</taxon>
        <taxon>Ranunculales</taxon>
        <taxon>Menispermaceae</taxon>
        <taxon>Menispermoideae</taxon>
        <taxon>Cissampelideae</taxon>
        <taxon>Stephania</taxon>
    </lineage>
</organism>
<name>A0AAP0IC15_9MAGN</name>
<evidence type="ECO:0000313" key="1">
    <source>
        <dbReference type="EMBL" id="KAK9112066.1"/>
    </source>
</evidence>
<reference evidence="1 2" key="1">
    <citation type="submission" date="2024-01" db="EMBL/GenBank/DDBJ databases">
        <title>Genome assemblies of Stephania.</title>
        <authorList>
            <person name="Yang L."/>
        </authorList>
    </citation>
    <scope>NUCLEOTIDE SEQUENCE [LARGE SCALE GENOMIC DNA]</scope>
    <source>
        <strain evidence="1">JXDWG</strain>
        <tissue evidence="1">Leaf</tissue>
    </source>
</reference>
<sequence length="74" mass="8372">MVPLERCLDGVSSVQWFLSFDREMFGEVVVNGPLGSPTTILECRLGFSVTLHSCPNLTSQQLIFMRIFLFLSFI</sequence>
<keyword evidence="2" id="KW-1185">Reference proteome</keyword>
<accession>A0AAP0IC15</accession>
<comment type="caution">
    <text evidence="1">The sequence shown here is derived from an EMBL/GenBank/DDBJ whole genome shotgun (WGS) entry which is preliminary data.</text>
</comment>
<proteinExistence type="predicted"/>
<protein>
    <submittedName>
        <fullName evidence="1">Uncharacterized protein</fullName>
    </submittedName>
</protein>
<dbReference type="AlphaFoldDB" id="A0AAP0IC15"/>
<dbReference type="EMBL" id="JBBNAG010000008">
    <property type="protein sequence ID" value="KAK9112066.1"/>
    <property type="molecule type" value="Genomic_DNA"/>
</dbReference>
<evidence type="ECO:0000313" key="2">
    <source>
        <dbReference type="Proteomes" id="UP001419268"/>
    </source>
</evidence>